<gene>
    <name evidence="12" type="ORF">PPROV_000627700</name>
</gene>
<dbReference type="Gene3D" id="1.50.40.10">
    <property type="entry name" value="Mitochondrial carrier domain"/>
    <property type="match status" value="1"/>
</dbReference>
<proteinExistence type="inferred from homology"/>
<evidence type="ECO:0000256" key="8">
    <source>
        <dbReference type="PROSITE-ProRule" id="PRU00282"/>
    </source>
</evidence>
<keyword evidence="6 11" id="KW-1133">Transmembrane helix</keyword>
<keyword evidence="13" id="KW-1185">Reference proteome</keyword>
<evidence type="ECO:0000256" key="3">
    <source>
        <dbReference type="ARBA" id="ARBA00022448"/>
    </source>
</evidence>
<dbReference type="SUPFAM" id="SSF103506">
    <property type="entry name" value="Mitochondrial carrier"/>
    <property type="match status" value="1"/>
</dbReference>
<evidence type="ECO:0000256" key="1">
    <source>
        <dbReference type="ARBA" id="ARBA00004141"/>
    </source>
</evidence>
<evidence type="ECO:0000313" key="13">
    <source>
        <dbReference type="Proteomes" id="UP000660262"/>
    </source>
</evidence>
<comment type="caution">
    <text evidence="12">The sequence shown here is derived from an EMBL/GenBank/DDBJ whole genome shotgun (WGS) entry which is preliminary data.</text>
</comment>
<keyword evidence="3 9" id="KW-0813">Transport</keyword>
<evidence type="ECO:0000256" key="5">
    <source>
        <dbReference type="ARBA" id="ARBA00022737"/>
    </source>
</evidence>
<keyword evidence="5" id="KW-0677">Repeat</keyword>
<evidence type="ECO:0000256" key="10">
    <source>
        <dbReference type="SAM" id="MobiDB-lite"/>
    </source>
</evidence>
<protein>
    <submittedName>
        <fullName evidence="12">Uncharacterized protein</fullName>
    </submittedName>
</protein>
<evidence type="ECO:0000256" key="4">
    <source>
        <dbReference type="ARBA" id="ARBA00022692"/>
    </source>
</evidence>
<feature type="repeat" description="Solcar" evidence="8">
    <location>
        <begin position="330"/>
        <end position="420"/>
    </location>
</feature>
<evidence type="ECO:0000256" key="9">
    <source>
        <dbReference type="RuleBase" id="RU000488"/>
    </source>
</evidence>
<sequence length="427" mass="44823">MPAFSALSAPSLALPPSSSSSLWRSRSSQVRRLFAISNRASDDGKKTTHCCRTFGAPRQQRRRRNEISTRTTTPLPLPLLKKERLAPTYAAQEQPLVNLLAITPATQQDAPQKQQSVLDIRVVLQKHAPILATLAIALACVFLLIAVAPTNAVSGTKLTRAIGGLFAGMMATLASYPLEHKQVEQQVSSTLSKGESVTAGKWSLRAWGWSMGAGLVANAGYFATFEAMQATTPILARTIAAAGISIALNTPLEVRKTRAMANAVLAKPSAENDESVAQTSSSSIVERAYRSWMCICANAANVIQTAVHFATYHFLSDFAAPWLTTAGGPAVLAASGALGAAAGIVAALISHPLHTIKALVLANSEQMAAVGPLRAMASTTQNVVKAQGWLGLYAGIGCAVARMLLPGTLMFLALPCLQGAVGAAFAQ</sequence>
<dbReference type="InterPro" id="IPR018108">
    <property type="entry name" value="MCP_transmembrane"/>
</dbReference>
<comment type="subcellular location">
    <subcellularLocation>
        <location evidence="1">Membrane</location>
        <topology evidence="1">Multi-pass membrane protein</topology>
    </subcellularLocation>
</comment>
<reference evidence="12" key="1">
    <citation type="submission" date="2020-10" db="EMBL/GenBank/DDBJ databases">
        <title>Unveiling of a novel bifunctional photoreceptor, Dualchrome1, isolated from a cosmopolitan green alga.</title>
        <authorList>
            <person name="Suzuki S."/>
            <person name="Kawachi M."/>
        </authorList>
    </citation>
    <scope>NUCLEOTIDE SEQUENCE</scope>
    <source>
        <strain evidence="12">NIES 2893</strain>
    </source>
</reference>
<comment type="similarity">
    <text evidence="2 9">Belongs to the mitochondrial carrier (TC 2.A.29) family.</text>
</comment>
<accession>A0A830HLN7</accession>
<feature type="transmembrane region" description="Helical" evidence="11">
    <location>
        <begin position="130"/>
        <end position="149"/>
    </location>
</feature>
<dbReference type="Pfam" id="PF00153">
    <property type="entry name" value="Mito_carr"/>
    <property type="match status" value="1"/>
</dbReference>
<evidence type="ECO:0000313" key="12">
    <source>
        <dbReference type="EMBL" id="GHP07535.1"/>
    </source>
</evidence>
<organism evidence="12 13">
    <name type="scientific">Pycnococcus provasolii</name>
    <dbReference type="NCBI Taxonomy" id="41880"/>
    <lineage>
        <taxon>Eukaryota</taxon>
        <taxon>Viridiplantae</taxon>
        <taxon>Chlorophyta</taxon>
        <taxon>Pseudoscourfieldiophyceae</taxon>
        <taxon>Pseudoscourfieldiales</taxon>
        <taxon>Pycnococcaceae</taxon>
        <taxon>Pycnococcus</taxon>
    </lineage>
</organism>
<dbReference type="InterPro" id="IPR023395">
    <property type="entry name" value="MCP_dom_sf"/>
</dbReference>
<dbReference type="PROSITE" id="PS50920">
    <property type="entry name" value="SOLCAR"/>
    <property type="match status" value="1"/>
</dbReference>
<dbReference type="GO" id="GO:0016020">
    <property type="term" value="C:membrane"/>
    <property type="evidence" value="ECO:0007669"/>
    <property type="project" value="UniProtKB-SubCell"/>
</dbReference>
<evidence type="ECO:0000256" key="6">
    <source>
        <dbReference type="ARBA" id="ARBA00022989"/>
    </source>
</evidence>
<name>A0A830HLN7_9CHLO</name>
<keyword evidence="7 8" id="KW-0472">Membrane</keyword>
<dbReference type="AlphaFoldDB" id="A0A830HLN7"/>
<keyword evidence="4 8" id="KW-0812">Transmembrane</keyword>
<dbReference type="PANTHER" id="PTHR45667">
    <property type="entry name" value="S-ADENOSYLMETHIONINE MITOCHONDRIAL CARRIER PROTEIN"/>
    <property type="match status" value="1"/>
</dbReference>
<evidence type="ECO:0000256" key="7">
    <source>
        <dbReference type="ARBA" id="ARBA00023136"/>
    </source>
</evidence>
<evidence type="ECO:0000256" key="11">
    <source>
        <dbReference type="SAM" id="Phobius"/>
    </source>
</evidence>
<dbReference type="EMBL" id="BNJQ01000017">
    <property type="protein sequence ID" value="GHP07535.1"/>
    <property type="molecule type" value="Genomic_DNA"/>
</dbReference>
<dbReference type="Proteomes" id="UP000660262">
    <property type="component" value="Unassembled WGS sequence"/>
</dbReference>
<evidence type="ECO:0000256" key="2">
    <source>
        <dbReference type="ARBA" id="ARBA00006375"/>
    </source>
</evidence>
<feature type="region of interest" description="Disordered" evidence="10">
    <location>
        <begin position="1"/>
        <end position="22"/>
    </location>
</feature>